<feature type="compositionally biased region" description="Low complexity" evidence="7">
    <location>
        <begin position="317"/>
        <end position="328"/>
    </location>
</feature>
<dbReference type="GO" id="GO:0000289">
    <property type="term" value="P:nuclear-transcribed mRNA poly(A) tail shortening"/>
    <property type="evidence" value="ECO:0007669"/>
    <property type="project" value="InterPro"/>
</dbReference>
<dbReference type="EMBL" id="JALJOS010000004">
    <property type="protein sequence ID" value="KAK9840234.1"/>
    <property type="molecule type" value="Genomic_DNA"/>
</dbReference>
<dbReference type="GO" id="GO:0006397">
    <property type="term" value="P:mRNA processing"/>
    <property type="evidence" value="ECO:0007669"/>
    <property type="project" value="UniProtKB-KW"/>
</dbReference>
<feature type="compositionally biased region" description="Low complexity" evidence="7">
    <location>
        <begin position="9"/>
        <end position="21"/>
    </location>
</feature>
<feature type="compositionally biased region" description="Low complexity" evidence="7">
    <location>
        <begin position="161"/>
        <end position="216"/>
    </location>
</feature>
<keyword evidence="10" id="KW-1185">Reference proteome</keyword>
<feature type="region of interest" description="Disordered" evidence="7">
    <location>
        <begin position="293"/>
        <end position="357"/>
    </location>
</feature>
<accession>A0AAW1S372</accession>
<evidence type="ECO:0000313" key="9">
    <source>
        <dbReference type="EMBL" id="KAK9840234.1"/>
    </source>
</evidence>
<dbReference type="InterPro" id="IPR030844">
    <property type="entry name" value="PAN3"/>
</dbReference>
<dbReference type="GO" id="GO:0005524">
    <property type="term" value="F:ATP binding"/>
    <property type="evidence" value="ECO:0007669"/>
    <property type="project" value="UniProtKB-KW"/>
</dbReference>
<feature type="compositionally biased region" description="Gly residues" evidence="7">
    <location>
        <begin position="72"/>
        <end position="86"/>
    </location>
</feature>
<dbReference type="Pfam" id="PF18101">
    <property type="entry name" value="Pan3_CK"/>
    <property type="match status" value="1"/>
</dbReference>
<organism evidence="9 10">
    <name type="scientific">Apatococcus lobatus</name>
    <dbReference type="NCBI Taxonomy" id="904363"/>
    <lineage>
        <taxon>Eukaryota</taxon>
        <taxon>Viridiplantae</taxon>
        <taxon>Chlorophyta</taxon>
        <taxon>core chlorophytes</taxon>
        <taxon>Trebouxiophyceae</taxon>
        <taxon>Chlorellales</taxon>
        <taxon>Chlorellaceae</taxon>
        <taxon>Apatococcus</taxon>
    </lineage>
</organism>
<dbReference type="GO" id="GO:0000932">
    <property type="term" value="C:P-body"/>
    <property type="evidence" value="ECO:0007669"/>
    <property type="project" value="TreeGrafter"/>
</dbReference>
<feature type="region of interest" description="Disordered" evidence="7">
    <location>
        <begin position="1"/>
        <end position="110"/>
    </location>
</feature>
<feature type="compositionally biased region" description="Polar residues" evidence="7">
    <location>
        <begin position="52"/>
        <end position="70"/>
    </location>
</feature>
<comment type="subcellular location">
    <subcellularLocation>
        <location evidence="1">Cytoplasm</location>
    </subcellularLocation>
</comment>
<dbReference type="PANTHER" id="PTHR12272">
    <property type="entry name" value="DEADENYLATION COMPLEX SUBUNIT PAN3"/>
    <property type="match status" value="1"/>
</dbReference>
<keyword evidence="6" id="KW-0175">Coiled coil</keyword>
<dbReference type="GO" id="GO:0008143">
    <property type="term" value="F:poly(A) binding"/>
    <property type="evidence" value="ECO:0007669"/>
    <property type="project" value="TreeGrafter"/>
</dbReference>
<feature type="region of interest" description="Disordered" evidence="7">
    <location>
        <begin position="374"/>
        <end position="420"/>
    </location>
</feature>
<evidence type="ECO:0000256" key="4">
    <source>
        <dbReference type="ARBA" id="ARBA00022741"/>
    </source>
</evidence>
<dbReference type="Gene3D" id="1.10.510.10">
    <property type="entry name" value="Transferase(Phosphotransferase) domain 1"/>
    <property type="match status" value="1"/>
</dbReference>
<proteinExistence type="predicted"/>
<evidence type="ECO:0000256" key="5">
    <source>
        <dbReference type="ARBA" id="ARBA00022840"/>
    </source>
</evidence>
<feature type="compositionally biased region" description="Low complexity" evidence="7">
    <location>
        <begin position="392"/>
        <end position="402"/>
    </location>
</feature>
<feature type="compositionally biased region" description="Polar residues" evidence="7">
    <location>
        <begin position="22"/>
        <end position="32"/>
    </location>
</feature>
<evidence type="ECO:0000256" key="7">
    <source>
        <dbReference type="SAM" id="MobiDB-lite"/>
    </source>
</evidence>
<keyword evidence="5" id="KW-0067">ATP-binding</keyword>
<comment type="caution">
    <text evidence="9">The sequence shown here is derived from an EMBL/GenBank/DDBJ whole genome shotgun (WGS) entry which is preliminary data.</text>
</comment>
<evidence type="ECO:0000256" key="1">
    <source>
        <dbReference type="ARBA" id="ARBA00004496"/>
    </source>
</evidence>
<keyword evidence="3" id="KW-0507">mRNA processing</keyword>
<dbReference type="PANTHER" id="PTHR12272:SF11">
    <property type="entry name" value="PAN2-PAN3 DEADENYLATION COMPLEX SUBUNIT PAN3"/>
    <property type="match status" value="1"/>
</dbReference>
<dbReference type="AlphaFoldDB" id="A0AAW1S372"/>
<evidence type="ECO:0000256" key="6">
    <source>
        <dbReference type="ARBA" id="ARBA00023054"/>
    </source>
</evidence>
<keyword evidence="2" id="KW-0963">Cytoplasm</keyword>
<dbReference type="Gene3D" id="1.10.287.3700">
    <property type="match status" value="1"/>
</dbReference>
<protein>
    <recommendedName>
        <fullName evidence="8">Pan3 C-terminal knob domain-containing protein</fullName>
    </recommendedName>
</protein>
<evidence type="ECO:0000259" key="8">
    <source>
        <dbReference type="Pfam" id="PF18101"/>
    </source>
</evidence>
<keyword evidence="4" id="KW-0547">Nucleotide-binding</keyword>
<dbReference type="SUPFAM" id="SSF56112">
    <property type="entry name" value="Protein kinase-like (PK-like)"/>
    <property type="match status" value="1"/>
</dbReference>
<evidence type="ECO:0000256" key="2">
    <source>
        <dbReference type="ARBA" id="ARBA00022490"/>
    </source>
</evidence>
<feature type="compositionally biased region" description="Low complexity" evidence="7">
    <location>
        <begin position="228"/>
        <end position="250"/>
    </location>
</feature>
<reference evidence="9 10" key="1">
    <citation type="journal article" date="2024" name="Nat. Commun.">
        <title>Phylogenomics reveals the evolutionary origins of lichenization in chlorophyte algae.</title>
        <authorList>
            <person name="Puginier C."/>
            <person name="Libourel C."/>
            <person name="Otte J."/>
            <person name="Skaloud P."/>
            <person name="Haon M."/>
            <person name="Grisel S."/>
            <person name="Petersen M."/>
            <person name="Berrin J.G."/>
            <person name="Delaux P.M."/>
            <person name="Dal Grande F."/>
            <person name="Keller J."/>
        </authorList>
    </citation>
    <scope>NUCLEOTIDE SEQUENCE [LARGE SCALE GENOMIC DNA]</scope>
    <source>
        <strain evidence="9 10">SAG 2145</strain>
    </source>
</reference>
<sequence>MSDVRGRRQQQQGGSASAGSSPSKDAQSTPSSLAGRANAAPFVPGSREAKETPTSAPSQPSAKPHSTSRPGTAGGRQGGGRQGGARGTASPRNPANTSSTPQDSPQPAVQLGLALASAGFGADSIKAAPFIPIATADGVSARLSQMQANAPVFVPAPAPAPAASALASSAASASSNRSPQPVSALPATAGSRTKGSSSKGSNSSSNQRNQRGQSASGRAGTPPLTTQAAASKASAAQPSASGSVLASSSSIGNHLADHPSLPDSDDLLGMTAHTPGDMLAAALASSTADLAALTSSSRVPPGAIPLRPPGRTSTAPQSSQQQQQQQQQTSVGRGAGRPSSPAPTVLPMGVSLPGPLPGRGMGMAGSPAAPAYGRGAPRGGMAGGPGRGLGRGMPPMGLSPLGTATGLPLGSTPGAFQSGQGRMQAAAHFLSERLRQDLQQRSYLLHAQAPPDADGVQRMPPMLGPYHSLCPLEEASAEERPSQVFGMRTAMFKGISVADGAGYALRRIDGRQVIPTAEMLTMAQQAVEAWAPLAGQPHLNPLRGALISADLGGIPSLILAHDYHPGAVTLEAAHLLPATSASGLVLRHAPTEEQLWGYAAQLAAALRSVHGAGLTCRAAALHPSKVLLVSPGRIRIGSLGVNEVLQREAIPAGSTSLRQDLSSVGRLLLRLACSGAPLPSLDYCAAHFSLDFAHLTGALLASAEGGALGHWSQLCVVLGEHMAGELEGAHLYSEALIAQLAKEAENGRLLRLLARLSMVVDRPAGDPDSHWSETGDRYLLKLFHDFVLHQVTEDGAPMIDWGHVVEALNKLDAGVPEKVLLLSRDEASMLVVSYADIKRCVETAFAELKSRGSSMRGPQARLDLRRRLDSQAHHSHGSA</sequence>
<evidence type="ECO:0000313" key="10">
    <source>
        <dbReference type="Proteomes" id="UP001438707"/>
    </source>
</evidence>
<feature type="region of interest" description="Disordered" evidence="7">
    <location>
        <begin position="154"/>
        <end position="258"/>
    </location>
</feature>
<feature type="compositionally biased region" description="Polar residues" evidence="7">
    <location>
        <begin position="90"/>
        <end position="107"/>
    </location>
</feature>
<dbReference type="Gene3D" id="1.20.5.5160">
    <property type="match status" value="1"/>
</dbReference>
<feature type="compositionally biased region" description="Gly residues" evidence="7">
    <location>
        <begin position="376"/>
        <end position="391"/>
    </location>
</feature>
<evidence type="ECO:0000256" key="3">
    <source>
        <dbReference type="ARBA" id="ARBA00022664"/>
    </source>
</evidence>
<dbReference type="InterPro" id="IPR041332">
    <property type="entry name" value="Pan3_CK"/>
</dbReference>
<dbReference type="InterPro" id="IPR011009">
    <property type="entry name" value="Kinase-like_dom_sf"/>
</dbReference>
<gene>
    <name evidence="9" type="ORF">WJX74_006016</name>
</gene>
<feature type="domain" description="Pan3 C-terminal knob" evidence="8">
    <location>
        <begin position="714"/>
        <end position="848"/>
    </location>
</feature>
<dbReference type="Proteomes" id="UP001438707">
    <property type="component" value="Unassembled WGS sequence"/>
</dbReference>
<name>A0AAW1S372_9CHLO</name>
<dbReference type="FunFam" id="1.10.287.3700:FF:000001">
    <property type="entry name" value="PAN2-PAN3 deadenylation complex subunit PAN3"/>
    <property type="match status" value="1"/>
</dbReference>
<dbReference type="GO" id="GO:0031251">
    <property type="term" value="C:PAN complex"/>
    <property type="evidence" value="ECO:0007669"/>
    <property type="project" value="InterPro"/>
</dbReference>